<evidence type="ECO:0000313" key="4">
    <source>
        <dbReference type="EMBL" id="SEO38493.1"/>
    </source>
</evidence>
<evidence type="ECO:0000256" key="1">
    <source>
        <dbReference type="SAM" id="MobiDB-lite"/>
    </source>
</evidence>
<dbReference type="NCBIfam" id="TIGR04206">
    <property type="entry name" value="near_ArtA"/>
    <property type="match status" value="1"/>
</dbReference>
<dbReference type="InterPro" id="IPR058363">
    <property type="entry name" value="DUF8050"/>
</dbReference>
<feature type="transmembrane region" description="Helical" evidence="2">
    <location>
        <begin position="32"/>
        <end position="57"/>
    </location>
</feature>
<keyword evidence="5" id="KW-1185">Reference proteome</keyword>
<evidence type="ECO:0000259" key="3">
    <source>
        <dbReference type="Pfam" id="PF26224"/>
    </source>
</evidence>
<evidence type="ECO:0000313" key="5">
    <source>
        <dbReference type="Proteomes" id="UP000199126"/>
    </source>
</evidence>
<proteinExistence type="predicted"/>
<gene>
    <name evidence="4" type="ORF">SAMN04487948_102164</name>
</gene>
<dbReference type="OrthoDB" id="214467at2157"/>
<protein>
    <submittedName>
        <fullName evidence="4">TIGR04206 family protein</fullName>
    </submittedName>
</protein>
<dbReference type="RefSeq" id="WP_089821254.1">
    <property type="nucleotide sequence ID" value="NZ_FODV01000002.1"/>
</dbReference>
<organism evidence="4 5">
    <name type="scientific">Halogranum amylolyticum</name>
    <dbReference type="NCBI Taxonomy" id="660520"/>
    <lineage>
        <taxon>Archaea</taxon>
        <taxon>Methanobacteriati</taxon>
        <taxon>Methanobacteriota</taxon>
        <taxon>Stenosarchaea group</taxon>
        <taxon>Halobacteria</taxon>
        <taxon>Halobacteriales</taxon>
        <taxon>Haloferacaceae</taxon>
    </lineage>
</organism>
<feature type="transmembrane region" description="Helical" evidence="2">
    <location>
        <begin position="86"/>
        <end position="109"/>
    </location>
</feature>
<keyword evidence="2" id="KW-1133">Transmembrane helix</keyword>
<dbReference type="EMBL" id="FODV01000002">
    <property type="protein sequence ID" value="SEO38493.1"/>
    <property type="molecule type" value="Genomic_DNA"/>
</dbReference>
<reference evidence="5" key="1">
    <citation type="submission" date="2016-10" db="EMBL/GenBank/DDBJ databases">
        <authorList>
            <person name="Varghese N."/>
            <person name="Submissions S."/>
        </authorList>
    </citation>
    <scope>NUCLEOTIDE SEQUENCE [LARGE SCALE GENOMIC DNA]</scope>
    <source>
        <strain evidence="5">CGMCC 1.10121</strain>
    </source>
</reference>
<dbReference type="Pfam" id="PF26224">
    <property type="entry name" value="DUF8050"/>
    <property type="match status" value="1"/>
</dbReference>
<dbReference type="AlphaFoldDB" id="A0A1H8PAC2"/>
<accession>A0A1H8PAC2</accession>
<evidence type="ECO:0000256" key="2">
    <source>
        <dbReference type="SAM" id="Phobius"/>
    </source>
</evidence>
<keyword evidence="2" id="KW-0472">Membrane</keyword>
<feature type="domain" description="DUF8050" evidence="3">
    <location>
        <begin position="14"/>
        <end position="162"/>
    </location>
</feature>
<dbReference type="InterPro" id="IPR026436">
    <property type="entry name" value="CHP04206"/>
</dbReference>
<dbReference type="Proteomes" id="UP000199126">
    <property type="component" value="Unassembled WGS sequence"/>
</dbReference>
<name>A0A1H8PAC2_9EURY</name>
<feature type="transmembrane region" description="Helical" evidence="2">
    <location>
        <begin position="142"/>
        <end position="159"/>
    </location>
</feature>
<keyword evidence="2" id="KW-0812">Transmembrane</keyword>
<feature type="region of interest" description="Disordered" evidence="1">
    <location>
        <begin position="1"/>
        <end position="25"/>
    </location>
</feature>
<sequence length="174" mass="18310">MSASSRAPPDSSDSPAAPDSTSQRSSGTRRRLLAVLVLAVVPWSVQTFVGGGATFVFPWGLLTVDPLHVTTLADFLLFTQGLPDYILAWPLGVACYLVAVGSVAVGAATGREDARLTAVALVLAGVTQLELARGFSTQPGRVAWPLGALLLWGVAWYVYRWPVRPESGDGDGES</sequence>